<gene>
    <name evidence="2" type="ORF">ACFQO7_31365</name>
</gene>
<evidence type="ECO:0000259" key="1">
    <source>
        <dbReference type="PROSITE" id="PS50943"/>
    </source>
</evidence>
<dbReference type="InterPro" id="IPR001387">
    <property type="entry name" value="Cro/C1-type_HTH"/>
</dbReference>
<dbReference type="Gene3D" id="1.10.260.40">
    <property type="entry name" value="lambda repressor-like DNA-binding domains"/>
    <property type="match status" value="1"/>
</dbReference>
<keyword evidence="3" id="KW-1185">Reference proteome</keyword>
<dbReference type="Proteomes" id="UP001596392">
    <property type="component" value="Unassembled WGS sequence"/>
</dbReference>
<organism evidence="2 3">
    <name type="scientific">Catellatospora aurea</name>
    <dbReference type="NCBI Taxonomy" id="1337874"/>
    <lineage>
        <taxon>Bacteria</taxon>
        <taxon>Bacillati</taxon>
        <taxon>Actinomycetota</taxon>
        <taxon>Actinomycetes</taxon>
        <taxon>Micromonosporales</taxon>
        <taxon>Micromonosporaceae</taxon>
        <taxon>Catellatospora</taxon>
    </lineage>
</organism>
<comment type="caution">
    <text evidence="2">The sequence shown here is derived from an EMBL/GenBank/DDBJ whole genome shotgun (WGS) entry which is preliminary data.</text>
</comment>
<name>A0ABW2H6S8_9ACTN</name>
<sequence>MARARGVRTGAVVTPPRALLPDAAVPMTPAPGMPSIVSAGGPLEHRIDRAYLLRVHCDAGRDGERWDPMATSARPPSDPAARRTALIRRRTAQGLSQERLAEQLGVDRTTIARWESGTSTPQPWQRPNLAQALGVTLAECDALLVLEPPTTAATTVQAESSGLGDGDEMDRRVFLTTTMASAVSVPSRPGLIDALLQPPQAEALTLNQLSAGVQEVKTAYQACRYDDVAAVLTRLLPAVRSSLDRLDSSQLDAGHALATDLYHVAGSVFLKLGDPAIALLAAERSGHHAARSGDPIAEATSARVLTHALMASGHNTNAVAIGTGAATRLKRATGLREDDALSAYGALLLRSAVAAGRAQNRDTAEAILDEAKRAGEKLGHDGNDRWTGFGPTNVQQHRVHLTLAFGDAGTAVEIARRVPLDKIPIAERRGSLFLDVAKAYAMWGRHEQALSALHAALKAAPGEVTARPATARLIADLAALARGHTRARVVEFAGQAGIRL</sequence>
<dbReference type="SUPFAM" id="SSF47413">
    <property type="entry name" value="lambda repressor-like DNA-binding domains"/>
    <property type="match status" value="1"/>
</dbReference>
<dbReference type="RefSeq" id="WP_376809778.1">
    <property type="nucleotide sequence ID" value="NZ_JBHTAC010000048.1"/>
</dbReference>
<protein>
    <submittedName>
        <fullName evidence="2">Helix-turn-helix domain-containing protein</fullName>
    </submittedName>
</protein>
<dbReference type="EMBL" id="JBHTAC010000048">
    <property type="protein sequence ID" value="MFC7247000.1"/>
    <property type="molecule type" value="Genomic_DNA"/>
</dbReference>
<reference evidence="3" key="1">
    <citation type="journal article" date="2019" name="Int. J. Syst. Evol. Microbiol.">
        <title>The Global Catalogue of Microorganisms (GCM) 10K type strain sequencing project: providing services to taxonomists for standard genome sequencing and annotation.</title>
        <authorList>
            <consortium name="The Broad Institute Genomics Platform"/>
            <consortium name="The Broad Institute Genome Sequencing Center for Infectious Disease"/>
            <person name="Wu L."/>
            <person name="Ma J."/>
        </authorList>
    </citation>
    <scope>NUCLEOTIDE SEQUENCE [LARGE SCALE GENOMIC DNA]</scope>
    <source>
        <strain evidence="3">CGMCC 1.9106</strain>
    </source>
</reference>
<dbReference type="Pfam" id="PF01381">
    <property type="entry name" value="HTH_3"/>
    <property type="match status" value="1"/>
</dbReference>
<proteinExistence type="predicted"/>
<dbReference type="CDD" id="cd00093">
    <property type="entry name" value="HTH_XRE"/>
    <property type="match status" value="1"/>
</dbReference>
<dbReference type="SMART" id="SM00530">
    <property type="entry name" value="HTH_XRE"/>
    <property type="match status" value="1"/>
</dbReference>
<accession>A0ABW2H6S8</accession>
<evidence type="ECO:0000313" key="2">
    <source>
        <dbReference type="EMBL" id="MFC7247000.1"/>
    </source>
</evidence>
<feature type="domain" description="HTH cro/C1-type" evidence="1">
    <location>
        <begin position="86"/>
        <end position="140"/>
    </location>
</feature>
<dbReference type="InterPro" id="IPR010982">
    <property type="entry name" value="Lambda_DNA-bd_dom_sf"/>
</dbReference>
<evidence type="ECO:0000313" key="3">
    <source>
        <dbReference type="Proteomes" id="UP001596392"/>
    </source>
</evidence>
<dbReference type="PROSITE" id="PS50943">
    <property type="entry name" value="HTH_CROC1"/>
    <property type="match status" value="1"/>
</dbReference>